<name>A0AAW0F4F3_9TRYP</name>
<feature type="domain" description="Asparaginase/glutaminase C-terminal" evidence="3">
    <location>
        <begin position="239"/>
        <end position="355"/>
    </location>
</feature>
<dbReference type="SUPFAM" id="SSF53774">
    <property type="entry name" value="Glutaminase/Asparaginase"/>
    <property type="match status" value="1"/>
</dbReference>
<dbReference type="PANTHER" id="PTHR11707:SF28">
    <property type="entry name" value="60 KDA LYSOPHOSPHOLIPASE"/>
    <property type="match status" value="1"/>
</dbReference>
<gene>
    <name evidence="4" type="ORF">NESM_000108200</name>
</gene>
<dbReference type="Gene3D" id="3.40.50.1170">
    <property type="entry name" value="L-asparaginase, N-terminal domain"/>
    <property type="match status" value="1"/>
</dbReference>
<dbReference type="PIRSF" id="PIRSF500176">
    <property type="entry name" value="L_ASNase"/>
    <property type="match status" value="1"/>
</dbReference>
<protein>
    <recommendedName>
        <fullName evidence="1">asparaginase</fullName>
        <ecNumber evidence="1">3.5.1.1</ecNumber>
    </recommendedName>
</protein>
<dbReference type="SMART" id="SM00870">
    <property type="entry name" value="Asparaginase"/>
    <property type="match status" value="1"/>
</dbReference>
<dbReference type="InterPro" id="IPR027474">
    <property type="entry name" value="L-asparaginase_N"/>
</dbReference>
<accession>A0AAW0F4F3</accession>
<dbReference type="InterPro" id="IPR040919">
    <property type="entry name" value="Asparaginase_C"/>
</dbReference>
<dbReference type="EC" id="3.5.1.1" evidence="1"/>
<evidence type="ECO:0000259" key="3">
    <source>
        <dbReference type="Pfam" id="PF17763"/>
    </source>
</evidence>
<reference evidence="4 5" key="1">
    <citation type="journal article" date="2021" name="MBio">
        <title>A New Model Trypanosomatid, Novymonas esmeraldas: Genomic Perception of Its 'Candidatus Pandoraea novymonadis' Endosymbiont.</title>
        <authorList>
            <person name="Zakharova A."/>
            <person name="Saura A."/>
            <person name="Butenko A."/>
            <person name="Podesvova L."/>
            <person name="Warmusova S."/>
            <person name="Kostygov A.Y."/>
            <person name="Nenarokova A."/>
            <person name="Lukes J."/>
            <person name="Opperdoes F.R."/>
            <person name="Yurchenko V."/>
        </authorList>
    </citation>
    <scope>NUCLEOTIDE SEQUENCE [LARGE SCALE GENOMIC DNA]</scope>
    <source>
        <strain evidence="4 5">E262AT.01</strain>
    </source>
</reference>
<dbReference type="PROSITE" id="PS51732">
    <property type="entry name" value="ASN_GLN_ASE_3"/>
    <property type="match status" value="1"/>
</dbReference>
<dbReference type="Proteomes" id="UP001430356">
    <property type="component" value="Unassembled WGS sequence"/>
</dbReference>
<dbReference type="EMBL" id="JAECZO010000006">
    <property type="protein sequence ID" value="KAK7200526.1"/>
    <property type="molecule type" value="Genomic_DNA"/>
</dbReference>
<dbReference type="AlphaFoldDB" id="A0AAW0F4F3"/>
<keyword evidence="5" id="KW-1185">Reference proteome</keyword>
<evidence type="ECO:0000259" key="2">
    <source>
        <dbReference type="Pfam" id="PF00710"/>
    </source>
</evidence>
<sequence length="370" mass="41120">MLYIYNNGLTGAKASSSTLSTEEDTSSSRVLLINMRSHQSDLLDQTKAGEVDRRNFFLDILHRNDDLHKPGVPDFDVVQLETLKLSADHTHEDWMELALLIKKEYHNYRGFVVESGSDNMVVTATAVCFLLENLGKPIIFTGSLIPGDRIYTDMKRNIILALTFASCSQICEVCILFDEMLYRANRAVKVSRCSLRPFDSPHFPPLASMHGGVMSIHKPLLRPHPTGRLRIVAGLSTPVLTLELGPGAPFEFFMEAIERTTAPALILRCYGSGNGPTRHSFMKRLLARAKARDLVVVICTQNRYGAVDLSEYEAGRQLLEAGATSAANMTQETALVKLKYMFGRGMTAAQVRRSFTVDMRGEVSSRSAKL</sequence>
<dbReference type="Pfam" id="PF17763">
    <property type="entry name" value="Asparaginase_C"/>
    <property type="match status" value="1"/>
</dbReference>
<dbReference type="GO" id="GO:0004067">
    <property type="term" value="F:asparaginase activity"/>
    <property type="evidence" value="ECO:0007669"/>
    <property type="project" value="UniProtKB-UniRule"/>
</dbReference>
<organism evidence="4 5">
    <name type="scientific">Novymonas esmeraldas</name>
    <dbReference type="NCBI Taxonomy" id="1808958"/>
    <lineage>
        <taxon>Eukaryota</taxon>
        <taxon>Discoba</taxon>
        <taxon>Euglenozoa</taxon>
        <taxon>Kinetoplastea</taxon>
        <taxon>Metakinetoplastina</taxon>
        <taxon>Trypanosomatida</taxon>
        <taxon>Trypanosomatidae</taxon>
        <taxon>Novymonas</taxon>
    </lineage>
</organism>
<dbReference type="InterPro" id="IPR006034">
    <property type="entry name" value="Asparaginase/glutaminase-like"/>
</dbReference>
<dbReference type="InterPro" id="IPR027473">
    <property type="entry name" value="L-asparaginase_C"/>
</dbReference>
<dbReference type="Gene3D" id="3.40.50.40">
    <property type="match status" value="1"/>
</dbReference>
<dbReference type="InterPro" id="IPR036152">
    <property type="entry name" value="Asp/glu_Ase-like_sf"/>
</dbReference>
<proteinExistence type="predicted"/>
<dbReference type="Pfam" id="PF00710">
    <property type="entry name" value="Asparaginase"/>
    <property type="match status" value="1"/>
</dbReference>
<evidence type="ECO:0000313" key="4">
    <source>
        <dbReference type="EMBL" id="KAK7200526.1"/>
    </source>
</evidence>
<feature type="domain" description="L-asparaginase N-terminal" evidence="2">
    <location>
        <begin position="79"/>
        <end position="219"/>
    </location>
</feature>
<dbReference type="GO" id="GO:0009066">
    <property type="term" value="P:aspartate family amino acid metabolic process"/>
    <property type="evidence" value="ECO:0007669"/>
    <property type="project" value="UniProtKB-ARBA"/>
</dbReference>
<evidence type="ECO:0000256" key="1">
    <source>
        <dbReference type="ARBA" id="ARBA00012920"/>
    </source>
</evidence>
<dbReference type="InterPro" id="IPR037152">
    <property type="entry name" value="L-asparaginase_N_sf"/>
</dbReference>
<dbReference type="PANTHER" id="PTHR11707">
    <property type="entry name" value="L-ASPARAGINASE"/>
    <property type="match status" value="1"/>
</dbReference>
<comment type="caution">
    <text evidence="4">The sequence shown here is derived from an EMBL/GenBank/DDBJ whole genome shotgun (WGS) entry which is preliminary data.</text>
</comment>
<evidence type="ECO:0000313" key="5">
    <source>
        <dbReference type="Proteomes" id="UP001430356"/>
    </source>
</evidence>
<dbReference type="PIRSF" id="PIRSF001220">
    <property type="entry name" value="L-ASNase_gatD"/>
    <property type="match status" value="1"/>
</dbReference>